<feature type="compositionally biased region" description="Polar residues" evidence="1">
    <location>
        <begin position="1"/>
        <end position="10"/>
    </location>
</feature>
<feature type="region of interest" description="Disordered" evidence="1">
    <location>
        <begin position="1"/>
        <end position="32"/>
    </location>
</feature>
<dbReference type="Proteomes" id="UP001221898">
    <property type="component" value="Unassembled WGS sequence"/>
</dbReference>
<evidence type="ECO:0000313" key="2">
    <source>
        <dbReference type="EMBL" id="KAJ8389561.1"/>
    </source>
</evidence>
<dbReference type="EMBL" id="JAINUG010000180">
    <property type="protein sequence ID" value="KAJ8389561.1"/>
    <property type="molecule type" value="Genomic_DNA"/>
</dbReference>
<gene>
    <name evidence="2" type="ORF">AAFF_G00117980</name>
</gene>
<dbReference type="AlphaFoldDB" id="A0AAD7WA56"/>
<sequence>MRWRHNSVSVEGQAPLSPLTALPAGGSGQPARMTQCRNRFLSKCKSLMVPPNAPPFPFPPLHRARAHFGICGQAMTQSGHEGERAAESNLHSRGEERRNSLWHVRISAENAFNAFSKAPD</sequence>
<protein>
    <submittedName>
        <fullName evidence="2">Uncharacterized protein</fullName>
    </submittedName>
</protein>
<feature type="region of interest" description="Disordered" evidence="1">
    <location>
        <begin position="75"/>
        <end position="98"/>
    </location>
</feature>
<evidence type="ECO:0000313" key="3">
    <source>
        <dbReference type="Proteomes" id="UP001221898"/>
    </source>
</evidence>
<keyword evidence="3" id="KW-1185">Reference proteome</keyword>
<accession>A0AAD7WA56</accession>
<comment type="caution">
    <text evidence="2">The sequence shown here is derived from an EMBL/GenBank/DDBJ whole genome shotgun (WGS) entry which is preliminary data.</text>
</comment>
<name>A0AAD7WA56_9TELE</name>
<feature type="compositionally biased region" description="Basic and acidic residues" evidence="1">
    <location>
        <begin position="80"/>
        <end position="98"/>
    </location>
</feature>
<evidence type="ECO:0000256" key="1">
    <source>
        <dbReference type="SAM" id="MobiDB-lite"/>
    </source>
</evidence>
<proteinExistence type="predicted"/>
<organism evidence="2 3">
    <name type="scientific">Aldrovandia affinis</name>
    <dbReference type="NCBI Taxonomy" id="143900"/>
    <lineage>
        <taxon>Eukaryota</taxon>
        <taxon>Metazoa</taxon>
        <taxon>Chordata</taxon>
        <taxon>Craniata</taxon>
        <taxon>Vertebrata</taxon>
        <taxon>Euteleostomi</taxon>
        <taxon>Actinopterygii</taxon>
        <taxon>Neopterygii</taxon>
        <taxon>Teleostei</taxon>
        <taxon>Notacanthiformes</taxon>
        <taxon>Halosauridae</taxon>
        <taxon>Aldrovandia</taxon>
    </lineage>
</organism>
<reference evidence="2" key="1">
    <citation type="journal article" date="2023" name="Science">
        <title>Genome structures resolve the early diversification of teleost fishes.</title>
        <authorList>
            <person name="Parey E."/>
            <person name="Louis A."/>
            <person name="Montfort J."/>
            <person name="Bouchez O."/>
            <person name="Roques C."/>
            <person name="Iampietro C."/>
            <person name="Lluch J."/>
            <person name="Castinel A."/>
            <person name="Donnadieu C."/>
            <person name="Desvignes T."/>
            <person name="Floi Bucao C."/>
            <person name="Jouanno E."/>
            <person name="Wen M."/>
            <person name="Mejri S."/>
            <person name="Dirks R."/>
            <person name="Jansen H."/>
            <person name="Henkel C."/>
            <person name="Chen W.J."/>
            <person name="Zahm M."/>
            <person name="Cabau C."/>
            <person name="Klopp C."/>
            <person name="Thompson A.W."/>
            <person name="Robinson-Rechavi M."/>
            <person name="Braasch I."/>
            <person name="Lecointre G."/>
            <person name="Bobe J."/>
            <person name="Postlethwait J.H."/>
            <person name="Berthelot C."/>
            <person name="Roest Crollius H."/>
            <person name="Guiguen Y."/>
        </authorList>
    </citation>
    <scope>NUCLEOTIDE SEQUENCE</scope>
    <source>
        <strain evidence="2">NC1722</strain>
    </source>
</reference>